<gene>
    <name evidence="3" type="primary">LOC107118782</name>
</gene>
<dbReference type="Proteomes" id="UP000694871">
    <property type="component" value="Unplaced"/>
</dbReference>
<accession>A0ABM1KSE6</accession>
<dbReference type="InterPro" id="IPR052655">
    <property type="entry name" value="AKNA_Centrosome-Trans_reg"/>
</dbReference>
<feature type="region of interest" description="Disordered" evidence="1">
    <location>
        <begin position="1"/>
        <end position="113"/>
    </location>
</feature>
<evidence type="ECO:0000313" key="2">
    <source>
        <dbReference type="Proteomes" id="UP000694871"/>
    </source>
</evidence>
<keyword evidence="2" id="KW-1185">Reference proteome</keyword>
<dbReference type="RefSeq" id="XP_015276633.1">
    <property type="nucleotide sequence ID" value="XM_015421147.1"/>
</dbReference>
<dbReference type="PANTHER" id="PTHR21510">
    <property type="entry name" value="AKNA DOMAIN-CONTAINING PROTEIN"/>
    <property type="match status" value="1"/>
</dbReference>
<evidence type="ECO:0000313" key="3">
    <source>
        <dbReference type="RefSeq" id="XP_015276633.1"/>
    </source>
</evidence>
<feature type="non-terminal residue" evidence="3">
    <location>
        <position position="1"/>
    </location>
</feature>
<evidence type="ECO:0000256" key="1">
    <source>
        <dbReference type="SAM" id="MobiDB-lite"/>
    </source>
</evidence>
<protein>
    <submittedName>
        <fullName evidence="3">AT-hook-containing transcription factor-like</fullName>
    </submittedName>
</protein>
<reference evidence="3" key="1">
    <citation type="submission" date="2025-08" db="UniProtKB">
        <authorList>
            <consortium name="RefSeq"/>
        </authorList>
    </citation>
    <scope>IDENTIFICATION</scope>
</reference>
<name>A0ABM1KSE6_GEKJA</name>
<sequence>TRYPLSTPLSRKPKVHKRPDSCPHCQEVTSHLGKEPECEPNAWDTEGHHLPSGDSFRLTQHSTPEKTAPGPLCKDTKTHRSKTTHGADRNRESTSSQGHSEEKRPSNRQQRQQPGLWYWALQSPAASIGYVPTIPLAAYLPSSVIYCSPPAPTSASSPVGVPVNVSSGDQATALRTRSSRQHPQRGHSCSLTLNFDEMQDLNWALNQAVEAAKGVKLTTKQLSRSLISELSKARPLRGSCLF</sequence>
<dbReference type="PANTHER" id="PTHR21510:SF15">
    <property type="entry name" value="MICROTUBULE ORGANIZATION PROTEIN AKNA"/>
    <property type="match status" value="1"/>
</dbReference>
<dbReference type="GeneID" id="107118782"/>
<organism evidence="2 3">
    <name type="scientific">Gekko japonicus</name>
    <name type="common">Schlegel's Japanese gecko</name>
    <dbReference type="NCBI Taxonomy" id="146911"/>
    <lineage>
        <taxon>Eukaryota</taxon>
        <taxon>Metazoa</taxon>
        <taxon>Chordata</taxon>
        <taxon>Craniata</taxon>
        <taxon>Vertebrata</taxon>
        <taxon>Euteleostomi</taxon>
        <taxon>Lepidosauria</taxon>
        <taxon>Squamata</taxon>
        <taxon>Bifurcata</taxon>
        <taxon>Gekkota</taxon>
        <taxon>Gekkonidae</taxon>
        <taxon>Gekkoninae</taxon>
        <taxon>Gekko</taxon>
    </lineage>
</organism>
<proteinExistence type="predicted"/>